<dbReference type="RefSeq" id="WP_013929331.1">
    <property type="nucleotide sequence ID" value="NC_015703.1"/>
</dbReference>
<evidence type="ECO:0000256" key="4">
    <source>
        <dbReference type="ARBA" id="ARBA00022989"/>
    </source>
</evidence>
<organism evidence="8 9">
    <name type="scientific">Runella slithyformis (strain ATCC 29530 / DSM 19594 / LMG 11500 / NCIMB 11436 / LSU 4)</name>
    <dbReference type="NCBI Taxonomy" id="761193"/>
    <lineage>
        <taxon>Bacteria</taxon>
        <taxon>Pseudomonadati</taxon>
        <taxon>Bacteroidota</taxon>
        <taxon>Cytophagia</taxon>
        <taxon>Cytophagales</taxon>
        <taxon>Spirosomataceae</taxon>
        <taxon>Runella</taxon>
    </lineage>
</organism>
<keyword evidence="4 6" id="KW-1133">Transmembrane helix</keyword>
<keyword evidence="5 6" id="KW-0472">Membrane</keyword>
<dbReference type="CDD" id="cd17328">
    <property type="entry name" value="MFS_spinster_like"/>
    <property type="match status" value="1"/>
</dbReference>
<evidence type="ECO:0000256" key="6">
    <source>
        <dbReference type="SAM" id="Phobius"/>
    </source>
</evidence>
<keyword evidence="2" id="KW-0813">Transport</keyword>
<keyword evidence="3 6" id="KW-0812">Transmembrane</keyword>
<evidence type="ECO:0000259" key="7">
    <source>
        <dbReference type="PROSITE" id="PS50850"/>
    </source>
</evidence>
<dbReference type="InterPro" id="IPR036259">
    <property type="entry name" value="MFS_trans_sf"/>
</dbReference>
<dbReference type="InterPro" id="IPR044770">
    <property type="entry name" value="MFS_spinster-like"/>
</dbReference>
<dbReference type="KEGG" id="rsi:Runsl_3670"/>
<dbReference type="GO" id="GO:0016020">
    <property type="term" value="C:membrane"/>
    <property type="evidence" value="ECO:0007669"/>
    <property type="project" value="UniProtKB-SubCell"/>
</dbReference>
<dbReference type="PROSITE" id="PS50850">
    <property type="entry name" value="MFS"/>
    <property type="match status" value="1"/>
</dbReference>
<feature type="transmembrane region" description="Helical" evidence="6">
    <location>
        <begin position="372"/>
        <end position="395"/>
    </location>
</feature>
<feature type="transmembrane region" description="Helical" evidence="6">
    <location>
        <begin position="12"/>
        <end position="30"/>
    </location>
</feature>
<feature type="transmembrane region" description="Helical" evidence="6">
    <location>
        <begin position="271"/>
        <end position="290"/>
    </location>
</feature>
<proteinExistence type="predicted"/>
<feature type="transmembrane region" description="Helical" evidence="6">
    <location>
        <begin position="50"/>
        <end position="71"/>
    </location>
</feature>
<feature type="domain" description="Major facilitator superfamily (MFS) profile" evidence="7">
    <location>
        <begin position="16"/>
        <end position="434"/>
    </location>
</feature>
<reference evidence="8 9" key="2">
    <citation type="journal article" date="2012" name="Stand. Genomic Sci.">
        <title>Complete genome sequence of the aquatic bacterium Runella slithyformis type strain (LSU 4(T)).</title>
        <authorList>
            <person name="Copeland A."/>
            <person name="Zhang X."/>
            <person name="Misra M."/>
            <person name="Lapidus A."/>
            <person name="Nolan M."/>
            <person name="Lucas S."/>
            <person name="Deshpande S."/>
            <person name="Cheng J.F."/>
            <person name="Tapia R."/>
            <person name="Goodwin L.A."/>
            <person name="Pitluck S."/>
            <person name="Liolios K."/>
            <person name="Pagani I."/>
            <person name="Ivanova N."/>
            <person name="Mikhailova N."/>
            <person name="Pati A."/>
            <person name="Chen A."/>
            <person name="Palaniappan K."/>
            <person name="Land M."/>
            <person name="Hauser L."/>
            <person name="Pan C."/>
            <person name="Jeffries C.D."/>
            <person name="Detter J.C."/>
            <person name="Brambilla E.M."/>
            <person name="Rohde M."/>
            <person name="Djao O.D."/>
            <person name="Goker M."/>
            <person name="Sikorski J."/>
            <person name="Tindall B.J."/>
            <person name="Woyke T."/>
            <person name="Bristow J."/>
            <person name="Eisen J.A."/>
            <person name="Markowitz V."/>
            <person name="Hugenholtz P."/>
            <person name="Kyrpides N.C."/>
            <person name="Klenk H.P."/>
            <person name="Mavromatis K."/>
        </authorList>
    </citation>
    <scope>NUCLEOTIDE SEQUENCE [LARGE SCALE GENOMIC DNA]</scope>
    <source>
        <strain evidence="9">ATCC 29530 / DSM 19594 / LMG 11500 / NCIMB 11436 / LSU 4</strain>
    </source>
</reference>
<feature type="transmembrane region" description="Helical" evidence="6">
    <location>
        <begin position="337"/>
        <end position="360"/>
    </location>
</feature>
<reference evidence="9" key="1">
    <citation type="submission" date="2011-06" db="EMBL/GenBank/DDBJ databases">
        <title>The complete genome of chromosome of Runella slithyformis DSM 19594.</title>
        <authorList>
            <consortium name="US DOE Joint Genome Institute (JGI-PGF)"/>
            <person name="Lucas S."/>
            <person name="Han J."/>
            <person name="Lapidus A."/>
            <person name="Bruce D."/>
            <person name="Goodwin L."/>
            <person name="Pitluck S."/>
            <person name="Peters L."/>
            <person name="Kyrpides N."/>
            <person name="Mavromatis K."/>
            <person name="Ivanova N."/>
            <person name="Ovchinnikova G."/>
            <person name="Zhang X."/>
            <person name="Misra M."/>
            <person name="Detter J.C."/>
            <person name="Tapia R."/>
            <person name="Han C."/>
            <person name="Land M."/>
            <person name="Hauser L."/>
            <person name="Markowitz V."/>
            <person name="Cheng J.-F."/>
            <person name="Hugenholtz P."/>
            <person name="Woyke T."/>
            <person name="Wu D."/>
            <person name="Tindall B."/>
            <person name="Faehrich R."/>
            <person name="Brambilla E."/>
            <person name="Klenk H.-P."/>
            <person name="Eisen J.A."/>
        </authorList>
    </citation>
    <scope>NUCLEOTIDE SEQUENCE [LARGE SCALE GENOMIC DNA]</scope>
    <source>
        <strain evidence="9">ATCC 29530 / DSM 19594 / LMG 11500 / NCIMB 11436 / LSU 4</strain>
    </source>
</reference>
<dbReference type="GO" id="GO:0022857">
    <property type="term" value="F:transmembrane transporter activity"/>
    <property type="evidence" value="ECO:0007669"/>
    <property type="project" value="InterPro"/>
</dbReference>
<dbReference type="Pfam" id="PF07690">
    <property type="entry name" value="MFS_1"/>
    <property type="match status" value="1"/>
</dbReference>
<dbReference type="PANTHER" id="PTHR23505:SF79">
    <property type="entry name" value="PROTEIN SPINSTER"/>
    <property type="match status" value="1"/>
</dbReference>
<feature type="transmembrane region" description="Helical" evidence="6">
    <location>
        <begin position="187"/>
        <end position="206"/>
    </location>
</feature>
<comment type="subcellular location">
    <subcellularLocation>
        <location evidence="1">Membrane</location>
        <topology evidence="1">Multi-pass membrane protein</topology>
    </subcellularLocation>
</comment>
<dbReference type="Gene3D" id="1.20.1250.20">
    <property type="entry name" value="MFS general substrate transporter like domains"/>
    <property type="match status" value="1"/>
</dbReference>
<name>A0A7U4E6W3_RUNSL</name>
<accession>A0A7U4E6W3</accession>
<evidence type="ECO:0000256" key="3">
    <source>
        <dbReference type="ARBA" id="ARBA00022692"/>
    </source>
</evidence>
<feature type="transmembrane region" description="Helical" evidence="6">
    <location>
        <begin position="83"/>
        <end position="102"/>
    </location>
</feature>
<evidence type="ECO:0000256" key="1">
    <source>
        <dbReference type="ARBA" id="ARBA00004141"/>
    </source>
</evidence>
<sequence length="446" mass="48435">MTSHSQTPSLRYAWYVVAVLMLAYISSFIDRQVLTLLVKPLKRDFGVTDTQVGLLIGFSFAIFYTFLGIPIGRLADRRSRKSIILWGIVLWSIMTAVCGVTDTYSQLFLARIGVGIGEAALSPAAYSMITDLFPRHKLGTAMGIYNLGVYVGSGLSILLVALILKLINVEGMWQVPFFGEIYPWQTVFLVVGAPGLLIVLLIAFTVKEPVRQQTDKDKIAISEIMRYLGANRFALLSLFFGIALMAFSSYATIAWTPTLLVRKYGFAESQAGLLLGGIITIFSTAGVYLGGRYADKLTKDGYPDAKMRVGYQGMLIGTLLAVTIFLMMAFTSAPMPLFVALLALICFFTSLPYGAATAALQEMVPAPMRATFSAFFLFVVNIVGLGGGPLAVGFINDKVFGDPNMVHLSLACTVLAGCSSSCLLLYRGLKPFVRSTENARLAASYS</sequence>
<dbReference type="Proteomes" id="UP000000493">
    <property type="component" value="Chromosome"/>
</dbReference>
<evidence type="ECO:0000313" key="9">
    <source>
        <dbReference type="Proteomes" id="UP000000493"/>
    </source>
</evidence>
<evidence type="ECO:0000256" key="2">
    <source>
        <dbReference type="ARBA" id="ARBA00022448"/>
    </source>
</evidence>
<feature type="transmembrane region" description="Helical" evidence="6">
    <location>
        <begin position="108"/>
        <end position="126"/>
    </location>
</feature>
<gene>
    <name evidence="8" type="ordered locus">Runsl_3670</name>
</gene>
<keyword evidence="9" id="KW-1185">Reference proteome</keyword>
<dbReference type="InterPro" id="IPR020846">
    <property type="entry name" value="MFS_dom"/>
</dbReference>
<dbReference type="EMBL" id="CP002859">
    <property type="protein sequence ID" value="AEI50028.1"/>
    <property type="molecule type" value="Genomic_DNA"/>
</dbReference>
<feature type="transmembrane region" description="Helical" evidence="6">
    <location>
        <begin position="311"/>
        <end position="331"/>
    </location>
</feature>
<dbReference type="AlphaFoldDB" id="A0A7U4E6W3"/>
<dbReference type="SUPFAM" id="SSF103473">
    <property type="entry name" value="MFS general substrate transporter"/>
    <property type="match status" value="1"/>
</dbReference>
<dbReference type="InterPro" id="IPR011701">
    <property type="entry name" value="MFS"/>
</dbReference>
<protein>
    <submittedName>
        <fullName evidence="8">Major facilitator superfamily MFS_1</fullName>
    </submittedName>
</protein>
<evidence type="ECO:0000313" key="8">
    <source>
        <dbReference type="EMBL" id="AEI50028.1"/>
    </source>
</evidence>
<feature type="transmembrane region" description="Helical" evidence="6">
    <location>
        <begin position="227"/>
        <end position="251"/>
    </location>
</feature>
<feature type="transmembrane region" description="Helical" evidence="6">
    <location>
        <begin position="407"/>
        <end position="426"/>
    </location>
</feature>
<dbReference type="PANTHER" id="PTHR23505">
    <property type="entry name" value="SPINSTER"/>
    <property type="match status" value="1"/>
</dbReference>
<feature type="transmembrane region" description="Helical" evidence="6">
    <location>
        <begin position="147"/>
        <end position="167"/>
    </location>
</feature>
<evidence type="ECO:0000256" key="5">
    <source>
        <dbReference type="ARBA" id="ARBA00023136"/>
    </source>
</evidence>